<feature type="domain" description="GFO/IDH/MocA-like oxidoreductase" evidence="3">
    <location>
        <begin position="112"/>
        <end position="198"/>
    </location>
</feature>
<keyword evidence="5" id="KW-1185">Reference proteome</keyword>
<feature type="transmembrane region" description="Helical" evidence="2">
    <location>
        <begin position="58"/>
        <end position="82"/>
    </location>
</feature>
<comment type="caution">
    <text evidence="4">The sequence shown here is derived from an EMBL/GenBank/DDBJ whole genome shotgun (WGS) entry which is preliminary data.</text>
</comment>
<gene>
    <name evidence="4" type="ORF">RFI_17264</name>
</gene>
<dbReference type="EMBL" id="ASPP01013104">
    <property type="protein sequence ID" value="ETO19957.1"/>
    <property type="molecule type" value="Genomic_DNA"/>
</dbReference>
<keyword evidence="2" id="KW-0472">Membrane</keyword>
<dbReference type="OrthoDB" id="2129491at2759"/>
<reference evidence="4 5" key="1">
    <citation type="journal article" date="2013" name="Curr. Biol.">
        <title>The Genome of the Foraminiferan Reticulomyxa filosa.</title>
        <authorList>
            <person name="Glockner G."/>
            <person name="Hulsmann N."/>
            <person name="Schleicher M."/>
            <person name="Noegel A.A."/>
            <person name="Eichinger L."/>
            <person name="Gallinger C."/>
            <person name="Pawlowski J."/>
            <person name="Sierra R."/>
            <person name="Euteneuer U."/>
            <person name="Pillet L."/>
            <person name="Moustafa A."/>
            <person name="Platzer M."/>
            <person name="Groth M."/>
            <person name="Szafranski K."/>
            <person name="Schliwa M."/>
        </authorList>
    </citation>
    <scope>NUCLEOTIDE SEQUENCE [LARGE SCALE GENOMIC DNA]</scope>
</reference>
<dbReference type="Proteomes" id="UP000023152">
    <property type="component" value="Unassembled WGS sequence"/>
</dbReference>
<evidence type="ECO:0000313" key="4">
    <source>
        <dbReference type="EMBL" id="ETO19957.1"/>
    </source>
</evidence>
<dbReference type="PANTHER" id="PTHR46368">
    <property type="match status" value="1"/>
</dbReference>
<dbReference type="AlphaFoldDB" id="X6N3S8"/>
<keyword evidence="2" id="KW-1133">Transmembrane helix</keyword>
<name>X6N3S8_RETFI</name>
<evidence type="ECO:0000256" key="1">
    <source>
        <dbReference type="ARBA" id="ARBA00010928"/>
    </source>
</evidence>
<feature type="non-terminal residue" evidence="4">
    <location>
        <position position="1"/>
    </location>
</feature>
<evidence type="ECO:0000256" key="2">
    <source>
        <dbReference type="SAM" id="Phobius"/>
    </source>
</evidence>
<dbReference type="PANTHER" id="PTHR46368:SF4">
    <property type="entry name" value="OS10G0403700 PROTEIN"/>
    <property type="match status" value="1"/>
</dbReference>
<proteinExistence type="inferred from homology"/>
<comment type="similarity">
    <text evidence="1">Belongs to the Gfo/Idh/MocA family.</text>
</comment>
<dbReference type="Gene3D" id="3.30.360.10">
    <property type="entry name" value="Dihydrodipicolinate Reductase, domain 2"/>
    <property type="match status" value="1"/>
</dbReference>
<keyword evidence="2" id="KW-0812">Transmembrane</keyword>
<evidence type="ECO:0000259" key="3">
    <source>
        <dbReference type="Pfam" id="PF22725"/>
    </source>
</evidence>
<accession>X6N3S8</accession>
<dbReference type="InterPro" id="IPR055170">
    <property type="entry name" value="GFO_IDH_MocA-like_dom"/>
</dbReference>
<organism evidence="4 5">
    <name type="scientific">Reticulomyxa filosa</name>
    <dbReference type="NCBI Taxonomy" id="46433"/>
    <lineage>
        <taxon>Eukaryota</taxon>
        <taxon>Sar</taxon>
        <taxon>Rhizaria</taxon>
        <taxon>Retaria</taxon>
        <taxon>Foraminifera</taxon>
        <taxon>Monothalamids</taxon>
        <taxon>Reticulomyxidae</taxon>
        <taxon>Reticulomyxa</taxon>
    </lineage>
</organism>
<dbReference type="Pfam" id="PF22725">
    <property type="entry name" value="GFO_IDH_MocA_C3"/>
    <property type="match status" value="1"/>
</dbReference>
<evidence type="ECO:0000313" key="5">
    <source>
        <dbReference type="Proteomes" id="UP000023152"/>
    </source>
</evidence>
<protein>
    <recommendedName>
        <fullName evidence="3">GFO/IDH/MocA-like oxidoreductase domain-containing protein</fullName>
    </recommendedName>
</protein>
<dbReference type="SUPFAM" id="SSF55347">
    <property type="entry name" value="Glyceraldehyde-3-phosphate dehydrogenase-like, C-terminal domain"/>
    <property type="match status" value="1"/>
</dbReference>
<sequence length="340" mass="39378">RKHVLCERPIGSPKDVEVIIASCRVKNVQFMDGIQFMHHSRFKDLNDKIHQKKILGDILRINSTFSVPWFVFFFVYVFFFFFKHLPIPPPLFECFVFDYCGCTTSLDVMNIRNIPELEPLGVLGDLGSHSIRLSLWAFDYEQPLYVKAVCHKRSKDGAIQDVSCWIFFSGDRIASFDCSYHSPLRQNAEIVGEKGTAEIRQWSLPSEKQCFYTVQYSTLNPYDCSEYIKSAKFTNCTQEVEMIHRMSRIHQTQKAEGIWPLLTLMTEKVLDACRRSIDRSGELVEFVKGQIPVDMGQSSKNRRSSVVESMKVFEPLADISEQYQLLVNQIDHEKKTETPQ</sequence>